<gene>
    <name evidence="1" type="ORF">SFRICE_014822</name>
</gene>
<dbReference type="EMBL" id="ODYU01001504">
    <property type="protein sequence ID" value="SOQ37804.1"/>
    <property type="molecule type" value="Genomic_DNA"/>
</dbReference>
<dbReference type="AlphaFoldDB" id="A0A2H1VC37"/>
<name>A0A2H1VC37_SPOFR</name>
<reference evidence="1" key="1">
    <citation type="submission" date="2016-07" db="EMBL/GenBank/DDBJ databases">
        <authorList>
            <person name="Bretaudeau A."/>
        </authorList>
    </citation>
    <scope>NUCLEOTIDE SEQUENCE</scope>
    <source>
        <strain evidence="1">Rice</strain>
        <tissue evidence="1">Whole body</tissue>
    </source>
</reference>
<sequence length="112" mass="13279">MGLITQTVKSGSKLSRSITCRNVHLCQPPFRDKRRDDTTTVHNNEGSGHEYQDQVGLMWRWKGIRLRIGDIDLFYEKIQRFEYLYLKILMIVDEAKEVFLQYPELQTTVRTN</sequence>
<accession>A0A2H1VC37</accession>
<evidence type="ECO:0000313" key="1">
    <source>
        <dbReference type="EMBL" id="SOQ37804.1"/>
    </source>
</evidence>
<proteinExistence type="predicted"/>
<protein>
    <submittedName>
        <fullName evidence="1">SFRICE_014822</fullName>
    </submittedName>
</protein>
<organism evidence="1">
    <name type="scientific">Spodoptera frugiperda</name>
    <name type="common">Fall armyworm</name>
    <dbReference type="NCBI Taxonomy" id="7108"/>
    <lineage>
        <taxon>Eukaryota</taxon>
        <taxon>Metazoa</taxon>
        <taxon>Ecdysozoa</taxon>
        <taxon>Arthropoda</taxon>
        <taxon>Hexapoda</taxon>
        <taxon>Insecta</taxon>
        <taxon>Pterygota</taxon>
        <taxon>Neoptera</taxon>
        <taxon>Endopterygota</taxon>
        <taxon>Lepidoptera</taxon>
        <taxon>Glossata</taxon>
        <taxon>Ditrysia</taxon>
        <taxon>Noctuoidea</taxon>
        <taxon>Noctuidae</taxon>
        <taxon>Amphipyrinae</taxon>
        <taxon>Spodoptera</taxon>
    </lineage>
</organism>